<organism evidence="3 4">
    <name type="scientific">Orbilia javanica</name>
    <dbReference type="NCBI Taxonomy" id="47235"/>
    <lineage>
        <taxon>Eukaryota</taxon>
        <taxon>Fungi</taxon>
        <taxon>Dikarya</taxon>
        <taxon>Ascomycota</taxon>
        <taxon>Pezizomycotina</taxon>
        <taxon>Orbiliomycetes</taxon>
        <taxon>Orbiliales</taxon>
        <taxon>Orbiliaceae</taxon>
        <taxon>Orbilia</taxon>
    </lineage>
</organism>
<feature type="compositionally biased region" description="Polar residues" evidence="1">
    <location>
        <begin position="1"/>
        <end position="10"/>
    </location>
</feature>
<evidence type="ECO:0000256" key="2">
    <source>
        <dbReference type="SAM" id="Phobius"/>
    </source>
</evidence>
<name>A0AAN8MSG7_9PEZI</name>
<comment type="caution">
    <text evidence="3">The sequence shown here is derived from an EMBL/GenBank/DDBJ whole genome shotgun (WGS) entry which is preliminary data.</text>
</comment>
<keyword evidence="2" id="KW-0472">Membrane</keyword>
<keyword evidence="4" id="KW-1185">Reference proteome</keyword>
<feature type="region of interest" description="Disordered" evidence="1">
    <location>
        <begin position="87"/>
        <end position="114"/>
    </location>
</feature>
<feature type="region of interest" description="Disordered" evidence="1">
    <location>
        <begin position="504"/>
        <end position="596"/>
    </location>
</feature>
<evidence type="ECO:0000313" key="3">
    <source>
        <dbReference type="EMBL" id="KAK6351438.1"/>
    </source>
</evidence>
<evidence type="ECO:0000313" key="4">
    <source>
        <dbReference type="Proteomes" id="UP001313282"/>
    </source>
</evidence>
<dbReference type="Proteomes" id="UP001313282">
    <property type="component" value="Unassembled WGS sequence"/>
</dbReference>
<reference evidence="3 4" key="1">
    <citation type="submission" date="2019-10" db="EMBL/GenBank/DDBJ databases">
        <authorList>
            <person name="Palmer J.M."/>
        </authorList>
    </citation>
    <scope>NUCLEOTIDE SEQUENCE [LARGE SCALE GENOMIC DNA]</scope>
    <source>
        <strain evidence="3 4">TWF718</strain>
    </source>
</reference>
<feature type="region of interest" description="Disordered" evidence="1">
    <location>
        <begin position="130"/>
        <end position="177"/>
    </location>
</feature>
<accession>A0AAN8MSG7</accession>
<feature type="compositionally biased region" description="Low complexity" evidence="1">
    <location>
        <begin position="541"/>
        <end position="558"/>
    </location>
</feature>
<dbReference type="EMBL" id="JAVHNR010000002">
    <property type="protein sequence ID" value="KAK6351438.1"/>
    <property type="molecule type" value="Genomic_DNA"/>
</dbReference>
<feature type="region of interest" description="Disordered" evidence="1">
    <location>
        <begin position="1"/>
        <end position="33"/>
    </location>
</feature>
<keyword evidence="2" id="KW-1133">Transmembrane helix</keyword>
<keyword evidence="2" id="KW-0812">Transmembrane</keyword>
<sequence>MYMSETQSSREAGELHTAATPKRPAVKPKDTTTKRRISHILLATMAALTGALVGYYVLTTFCSSLMVIPTFGYGQITTNTATLVARGSEGTGNPGRYAYQSVRQSQSGKPKKPDQVVPLVELVDNGKTVTARVSHSHPNPVPLMVPRDVEPEASETTEDLEDGPSDAGSTKEPRAATDIVHTDLSTRMVAYSTDPASTITYYRLSRVEIYHTHSRGTTPIAPNINPEMAAENEDRDVEHENTNFAQMTASSSQGSQSDMVSSTASPGQVNAAGEIQSEETGLIPTISPVAKGAPLAVGSHDFSTDHKSGKINVAYNSSHGDSSYTHNHTHFSVGHDDGDGDVTSLNDTIVTRTARSAQVMRSIIADSFFNINRTVTHVSGSTWRQVTTTAPPAPSMPTNRVIGPIETVFEPATNITYEVIPMELDDPEDPYTIFWNPVSTGTPTRADHLSLASSWKANGGKYPSVPTRYDIVWDHRTNTTWNKTIEGTWDNWVEVYVSITTQYPAPPKTPVPAIPTRPGQASYDPITNPNFTWGPGPNWVGPSSGSSSSGLQVSKSASPENSMTPSTFSDSPVTTISTPTDGATLEQAPTNPRKSEVDKHYPVPFFPEGPEKYEVWSEWIGYCGVIKHIIAKGELRTPLKPFGDFQGLGGKYITNMCLNGLDYYIHIDNESNAGRYWAANLMQDRNVAEDGYAATIPGWTGSYINIEKATQDLITPEWIADCLVILHHAGTSTWRNDFLDRARKDFDPHGRRYISVHQDLVQSPKNCPKIEMLLHVEEYHGLNGFLLGDWWITPLDSEPFYLSVKDAAAAPAA</sequence>
<dbReference type="AlphaFoldDB" id="A0AAN8MSG7"/>
<gene>
    <name evidence="3" type="ORF">TWF718_004598</name>
</gene>
<feature type="compositionally biased region" description="Acidic residues" evidence="1">
    <location>
        <begin position="151"/>
        <end position="164"/>
    </location>
</feature>
<feature type="transmembrane region" description="Helical" evidence="2">
    <location>
        <begin position="37"/>
        <end position="58"/>
    </location>
</feature>
<protein>
    <submittedName>
        <fullName evidence="3">Uncharacterized protein</fullName>
    </submittedName>
</protein>
<evidence type="ECO:0000256" key="1">
    <source>
        <dbReference type="SAM" id="MobiDB-lite"/>
    </source>
</evidence>
<proteinExistence type="predicted"/>
<feature type="compositionally biased region" description="Polar residues" evidence="1">
    <location>
        <begin position="559"/>
        <end position="592"/>
    </location>
</feature>
<feature type="compositionally biased region" description="Pro residues" evidence="1">
    <location>
        <begin position="504"/>
        <end position="515"/>
    </location>
</feature>